<gene>
    <name evidence="17" type="ORF">SAMN04488045_2904</name>
</gene>
<evidence type="ECO:0000256" key="15">
    <source>
        <dbReference type="SAM" id="SignalP"/>
    </source>
</evidence>
<evidence type="ECO:0000256" key="10">
    <source>
        <dbReference type="ARBA" id="ARBA00023136"/>
    </source>
</evidence>
<evidence type="ECO:0000256" key="13">
    <source>
        <dbReference type="SAM" id="MobiDB-lite"/>
    </source>
</evidence>
<evidence type="ECO:0000259" key="16">
    <source>
        <dbReference type="Pfam" id="PF01618"/>
    </source>
</evidence>
<dbReference type="InterPro" id="IPR002898">
    <property type="entry name" value="MotA_ExbB_proton_chnl"/>
</dbReference>
<dbReference type="InterPro" id="IPR050790">
    <property type="entry name" value="ExbB/TolQ_transport"/>
</dbReference>
<accession>A0A1H6A9R3</accession>
<reference evidence="17 18" key="1">
    <citation type="submission" date="2016-10" db="EMBL/GenBank/DDBJ databases">
        <authorList>
            <person name="de Groot N.N."/>
        </authorList>
    </citation>
    <scope>NUCLEOTIDE SEQUENCE [LARGE SCALE GENOMIC DNA]</scope>
    <source>
        <strain evidence="17 18">DSM 26915</strain>
    </source>
</reference>
<feature type="transmembrane region" description="Helical" evidence="14">
    <location>
        <begin position="107"/>
        <end position="132"/>
    </location>
</feature>
<keyword evidence="15" id="KW-0732">Signal</keyword>
<evidence type="ECO:0000256" key="5">
    <source>
        <dbReference type="ARBA" id="ARBA00022475"/>
    </source>
</evidence>
<evidence type="ECO:0000256" key="2">
    <source>
        <dbReference type="ARBA" id="ARBA00011471"/>
    </source>
</evidence>
<feature type="signal peptide" evidence="15">
    <location>
        <begin position="1"/>
        <end position="19"/>
    </location>
</feature>
<dbReference type="NCBIfam" id="TIGR02797">
    <property type="entry name" value="exbB"/>
    <property type="match status" value="1"/>
</dbReference>
<evidence type="ECO:0000313" key="18">
    <source>
        <dbReference type="Proteomes" id="UP000236752"/>
    </source>
</evidence>
<feature type="transmembrane region" description="Helical" evidence="14">
    <location>
        <begin position="213"/>
        <end position="238"/>
    </location>
</feature>
<keyword evidence="4 12" id="KW-0813">Transport</keyword>
<name>A0A1H6A9R3_9RHOB</name>
<evidence type="ECO:0000256" key="9">
    <source>
        <dbReference type="ARBA" id="ARBA00022989"/>
    </source>
</evidence>
<proteinExistence type="inferred from homology"/>
<keyword evidence="6" id="KW-0997">Cell inner membrane</keyword>
<feature type="region of interest" description="Disordered" evidence="13">
    <location>
        <begin position="24"/>
        <end position="59"/>
    </location>
</feature>
<evidence type="ECO:0000256" key="1">
    <source>
        <dbReference type="ARBA" id="ARBA00004429"/>
    </source>
</evidence>
<dbReference type="AlphaFoldDB" id="A0A1H6A9R3"/>
<dbReference type="PANTHER" id="PTHR30625">
    <property type="entry name" value="PROTEIN TOLQ"/>
    <property type="match status" value="1"/>
</dbReference>
<protein>
    <recommendedName>
        <fullName evidence="3">Biopolymer transport protein ExbB</fullName>
    </recommendedName>
</protein>
<keyword evidence="5" id="KW-1003">Cell membrane</keyword>
<evidence type="ECO:0000256" key="14">
    <source>
        <dbReference type="SAM" id="Phobius"/>
    </source>
</evidence>
<comment type="subunit">
    <text evidence="2">The accessory proteins ExbB and ExbD seem to form a complex with TonB.</text>
</comment>
<evidence type="ECO:0000256" key="7">
    <source>
        <dbReference type="ARBA" id="ARBA00022692"/>
    </source>
</evidence>
<comment type="function">
    <text evidence="11">Involved in the TonB-dependent energy-dependent transport of various receptor-bound substrates. Protects ExbD from proteolytic degradation and functionally stabilizes TonB.</text>
</comment>
<dbReference type="GO" id="GO:0017038">
    <property type="term" value="P:protein import"/>
    <property type="evidence" value="ECO:0007669"/>
    <property type="project" value="TreeGrafter"/>
</dbReference>
<dbReference type="RefSeq" id="WP_327346535.1">
    <property type="nucleotide sequence ID" value="NZ_FNUZ01000004.1"/>
</dbReference>
<dbReference type="GO" id="GO:0005886">
    <property type="term" value="C:plasma membrane"/>
    <property type="evidence" value="ECO:0007669"/>
    <property type="project" value="UniProtKB-SubCell"/>
</dbReference>
<evidence type="ECO:0000256" key="12">
    <source>
        <dbReference type="RuleBase" id="RU004057"/>
    </source>
</evidence>
<feature type="transmembrane region" description="Helical" evidence="14">
    <location>
        <begin position="258"/>
        <end position="279"/>
    </location>
</feature>
<sequence>MKRLLCCAALALMPLTAVAQDATPETTAEPAAQTTVVTQAETPAPSPTAETPAAQTPTVEEPTGLINGIIAHYAGLKDQVMAYLNDGAHDHMSPVGMFMAADWVVKAVMIALAVASVVTWGIYGAKVLVLALRRNALKRQYRALDRAGSLQTLDGALANGRGIVGRMTQAAREELTRTGNEPHLHSGIKERTGSTLSRIEVGAARRMGMGTGVLANIGSTAPFIGLFGTVWGIMNSFISIAESNTTNLAVVAPGIAEALLATAIGLVAAIPAVIFYNLLSRALGGYKVMLGDAAALVERTLSRDLDLTPAKSEPVTAIATAAE</sequence>
<evidence type="ECO:0000256" key="11">
    <source>
        <dbReference type="ARBA" id="ARBA00024816"/>
    </source>
</evidence>
<evidence type="ECO:0000313" key="17">
    <source>
        <dbReference type="EMBL" id="SEG44787.1"/>
    </source>
</evidence>
<keyword evidence="18" id="KW-1185">Reference proteome</keyword>
<keyword evidence="7 14" id="KW-0812">Transmembrane</keyword>
<dbReference type="Pfam" id="PF01618">
    <property type="entry name" value="MotA_ExbB"/>
    <property type="match status" value="1"/>
</dbReference>
<evidence type="ECO:0000256" key="4">
    <source>
        <dbReference type="ARBA" id="ARBA00022448"/>
    </source>
</evidence>
<dbReference type="Proteomes" id="UP000236752">
    <property type="component" value="Unassembled WGS sequence"/>
</dbReference>
<dbReference type="PANTHER" id="PTHR30625:SF16">
    <property type="entry name" value="BIOPOLYMER TRANSPORT PROTEIN EXBB"/>
    <property type="match status" value="1"/>
</dbReference>
<evidence type="ECO:0000256" key="3">
    <source>
        <dbReference type="ARBA" id="ARBA00022093"/>
    </source>
</evidence>
<feature type="chain" id="PRO_5009292430" description="Biopolymer transport protein ExbB" evidence="15">
    <location>
        <begin position="20"/>
        <end position="323"/>
    </location>
</feature>
<organism evidence="17 18">
    <name type="scientific">Thalassococcus halodurans</name>
    <dbReference type="NCBI Taxonomy" id="373675"/>
    <lineage>
        <taxon>Bacteria</taxon>
        <taxon>Pseudomonadati</taxon>
        <taxon>Pseudomonadota</taxon>
        <taxon>Alphaproteobacteria</taxon>
        <taxon>Rhodobacterales</taxon>
        <taxon>Roseobacteraceae</taxon>
        <taxon>Thalassococcus</taxon>
    </lineage>
</organism>
<keyword evidence="9 14" id="KW-1133">Transmembrane helix</keyword>
<dbReference type="GO" id="GO:0022857">
    <property type="term" value="F:transmembrane transporter activity"/>
    <property type="evidence" value="ECO:0007669"/>
    <property type="project" value="InterPro"/>
</dbReference>
<dbReference type="EMBL" id="FNUZ01000004">
    <property type="protein sequence ID" value="SEG44787.1"/>
    <property type="molecule type" value="Genomic_DNA"/>
</dbReference>
<evidence type="ECO:0000256" key="8">
    <source>
        <dbReference type="ARBA" id="ARBA00022927"/>
    </source>
</evidence>
<feature type="domain" description="MotA/TolQ/ExbB proton channel" evidence="16">
    <location>
        <begin position="200"/>
        <end position="282"/>
    </location>
</feature>
<evidence type="ECO:0000256" key="6">
    <source>
        <dbReference type="ARBA" id="ARBA00022519"/>
    </source>
</evidence>
<comment type="similarity">
    <text evidence="12">Belongs to the exbB/tolQ family.</text>
</comment>
<keyword evidence="10 14" id="KW-0472">Membrane</keyword>
<dbReference type="InterPro" id="IPR014164">
    <property type="entry name" value="TonB_ExbB_1"/>
</dbReference>
<comment type="subcellular location">
    <subcellularLocation>
        <location evidence="1">Cell inner membrane</location>
        <topology evidence="1">Multi-pass membrane protein</topology>
    </subcellularLocation>
    <subcellularLocation>
        <location evidence="12">Membrane</location>
        <topology evidence="12">Multi-pass membrane protein</topology>
    </subcellularLocation>
</comment>
<keyword evidence="8 12" id="KW-0653">Protein transport</keyword>